<dbReference type="CDD" id="cd00067">
    <property type="entry name" value="GAL4"/>
    <property type="match status" value="1"/>
</dbReference>
<dbReference type="Gene3D" id="4.10.240.10">
    <property type="entry name" value="Zn(2)-C6 fungal-type DNA-binding domain"/>
    <property type="match status" value="1"/>
</dbReference>
<dbReference type="InterPro" id="IPR036864">
    <property type="entry name" value="Zn2-C6_fun-type_DNA-bd_sf"/>
</dbReference>
<dbReference type="Pfam" id="PF00172">
    <property type="entry name" value="Zn_clus"/>
    <property type="match status" value="1"/>
</dbReference>
<dbReference type="GO" id="GO:0000981">
    <property type="term" value="F:DNA-binding transcription factor activity, RNA polymerase II-specific"/>
    <property type="evidence" value="ECO:0007669"/>
    <property type="project" value="InterPro"/>
</dbReference>
<dbReference type="GO" id="GO:0008270">
    <property type="term" value="F:zinc ion binding"/>
    <property type="evidence" value="ECO:0007669"/>
    <property type="project" value="InterPro"/>
</dbReference>
<protein>
    <recommendedName>
        <fullName evidence="3">Zn(2)-C6 fungal-type domain-containing protein</fullName>
    </recommendedName>
</protein>
<dbReference type="GO" id="GO:0005634">
    <property type="term" value="C:nucleus"/>
    <property type="evidence" value="ECO:0007669"/>
    <property type="project" value="TreeGrafter"/>
</dbReference>
<evidence type="ECO:0000313" key="4">
    <source>
        <dbReference type="EMBL" id="KUJ10221.1"/>
    </source>
</evidence>
<dbReference type="OrthoDB" id="3598904at2759"/>
<dbReference type="GO" id="GO:0045944">
    <property type="term" value="P:positive regulation of transcription by RNA polymerase II"/>
    <property type="evidence" value="ECO:0007669"/>
    <property type="project" value="TreeGrafter"/>
</dbReference>
<evidence type="ECO:0000259" key="3">
    <source>
        <dbReference type="PROSITE" id="PS50048"/>
    </source>
</evidence>
<evidence type="ECO:0000256" key="1">
    <source>
        <dbReference type="ARBA" id="ARBA00023242"/>
    </source>
</evidence>
<evidence type="ECO:0000256" key="2">
    <source>
        <dbReference type="SAM" id="MobiDB-lite"/>
    </source>
</evidence>
<dbReference type="KEGG" id="psco:LY89DRAFT_253623"/>
<evidence type="ECO:0000313" key="5">
    <source>
        <dbReference type="Proteomes" id="UP000070700"/>
    </source>
</evidence>
<dbReference type="PROSITE" id="PS00463">
    <property type="entry name" value="ZN2_CY6_FUNGAL_1"/>
    <property type="match status" value="1"/>
</dbReference>
<dbReference type="Proteomes" id="UP000070700">
    <property type="component" value="Unassembled WGS sequence"/>
</dbReference>
<dbReference type="GO" id="GO:0000976">
    <property type="term" value="F:transcription cis-regulatory region binding"/>
    <property type="evidence" value="ECO:0007669"/>
    <property type="project" value="TreeGrafter"/>
</dbReference>
<keyword evidence="5" id="KW-1185">Reference proteome</keyword>
<dbReference type="InParanoid" id="A0A132BCX5"/>
<dbReference type="PROSITE" id="PS50048">
    <property type="entry name" value="ZN2_CY6_FUNGAL_2"/>
    <property type="match status" value="1"/>
</dbReference>
<accession>A0A132BCX5</accession>
<feature type="compositionally biased region" description="Polar residues" evidence="2">
    <location>
        <begin position="135"/>
        <end position="149"/>
    </location>
</feature>
<dbReference type="EMBL" id="KQ947429">
    <property type="protein sequence ID" value="KUJ10221.1"/>
    <property type="molecule type" value="Genomic_DNA"/>
</dbReference>
<sequence>MRGIERRWSDFSLANEFVPHNTQLPRCTSGKGNRSRSGCSTCKKRHIECDGGKPFCMNCQKRGIGCEGLFTIDSQPRAILPSTSLEGTPTTGPLSYGPDPMTVPRILESTQSELSHAFLTTGSEPRERLPALSKPLSTPNQKIPTSYEGTDSEIHSQARVEEWASHSPAT</sequence>
<dbReference type="SMART" id="SM00066">
    <property type="entry name" value="GAL4"/>
    <property type="match status" value="1"/>
</dbReference>
<keyword evidence="1" id="KW-0539">Nucleus</keyword>
<dbReference type="RefSeq" id="XP_018064576.1">
    <property type="nucleotide sequence ID" value="XM_018206223.1"/>
</dbReference>
<feature type="domain" description="Zn(2)-C6 fungal-type" evidence="3">
    <location>
        <begin position="38"/>
        <end position="66"/>
    </location>
</feature>
<organism evidence="4 5">
    <name type="scientific">Mollisia scopiformis</name>
    <name type="common">Conifer needle endophyte fungus</name>
    <name type="synonym">Phialocephala scopiformis</name>
    <dbReference type="NCBI Taxonomy" id="149040"/>
    <lineage>
        <taxon>Eukaryota</taxon>
        <taxon>Fungi</taxon>
        <taxon>Dikarya</taxon>
        <taxon>Ascomycota</taxon>
        <taxon>Pezizomycotina</taxon>
        <taxon>Leotiomycetes</taxon>
        <taxon>Helotiales</taxon>
        <taxon>Mollisiaceae</taxon>
        <taxon>Mollisia</taxon>
    </lineage>
</organism>
<feature type="compositionally biased region" description="Basic and acidic residues" evidence="2">
    <location>
        <begin position="152"/>
        <end position="164"/>
    </location>
</feature>
<dbReference type="PANTHER" id="PTHR37534:SF7">
    <property type="entry name" value="TRANSCRIPTIONAL ACTIVATOR PROTEIN UGA3"/>
    <property type="match status" value="1"/>
</dbReference>
<feature type="region of interest" description="Disordered" evidence="2">
    <location>
        <begin position="120"/>
        <end position="170"/>
    </location>
</feature>
<gene>
    <name evidence="4" type="ORF">LY89DRAFT_253623</name>
</gene>
<dbReference type="InterPro" id="IPR001138">
    <property type="entry name" value="Zn2Cys6_DnaBD"/>
</dbReference>
<dbReference type="SUPFAM" id="SSF57701">
    <property type="entry name" value="Zn2/Cys6 DNA-binding domain"/>
    <property type="match status" value="1"/>
</dbReference>
<dbReference type="PANTHER" id="PTHR37534">
    <property type="entry name" value="TRANSCRIPTIONAL ACTIVATOR PROTEIN UGA3"/>
    <property type="match status" value="1"/>
</dbReference>
<name>A0A132BCX5_MOLSC</name>
<dbReference type="AlphaFoldDB" id="A0A132BCX5"/>
<reference evidence="4 5" key="1">
    <citation type="submission" date="2015-10" db="EMBL/GenBank/DDBJ databases">
        <title>Full genome of DAOMC 229536 Phialocephala scopiformis, a fungal endophyte of spruce producing the potent anti-insectan compound rugulosin.</title>
        <authorList>
            <consortium name="DOE Joint Genome Institute"/>
            <person name="Walker A.K."/>
            <person name="Frasz S.L."/>
            <person name="Seifert K.A."/>
            <person name="Miller J.D."/>
            <person name="Mondo S.J."/>
            <person name="Labutti K."/>
            <person name="Lipzen A."/>
            <person name="Dockter R."/>
            <person name="Kennedy M."/>
            <person name="Grigoriev I.V."/>
            <person name="Spatafora J.W."/>
        </authorList>
    </citation>
    <scope>NUCLEOTIDE SEQUENCE [LARGE SCALE GENOMIC DNA]</scope>
    <source>
        <strain evidence="4 5">CBS 120377</strain>
    </source>
</reference>
<proteinExistence type="predicted"/>
<dbReference type="GeneID" id="28815949"/>